<protein>
    <submittedName>
        <fullName evidence="3">Methylglutaconyl-CoA hydratase</fullName>
        <ecNumber evidence="3">4.2.1.18</ecNumber>
    </submittedName>
</protein>
<dbReference type="InterPro" id="IPR029045">
    <property type="entry name" value="ClpP/crotonase-like_dom_sf"/>
</dbReference>
<dbReference type="AlphaFoldDB" id="A0A841JN02"/>
<name>A0A841JN02_9BACT</name>
<proteinExistence type="inferred from homology"/>
<dbReference type="InterPro" id="IPR014748">
    <property type="entry name" value="Enoyl-CoA_hydra_C"/>
</dbReference>
<dbReference type="OrthoDB" id="9771883at2"/>
<dbReference type="SUPFAM" id="SSF52096">
    <property type="entry name" value="ClpP/crotonase"/>
    <property type="match status" value="1"/>
</dbReference>
<dbReference type="Gene3D" id="1.10.12.10">
    <property type="entry name" value="Lyase 2-enoyl-coa Hydratase, Chain A, domain 2"/>
    <property type="match status" value="1"/>
</dbReference>
<evidence type="ECO:0000313" key="3">
    <source>
        <dbReference type="EMBL" id="MBB6142736.1"/>
    </source>
</evidence>
<keyword evidence="4" id="KW-1185">Reference proteome</keyword>
<dbReference type="Pfam" id="PF00378">
    <property type="entry name" value="ECH_1"/>
    <property type="match status" value="1"/>
</dbReference>
<accession>A0A841JN02</accession>
<gene>
    <name evidence="3" type="ORF">HNQ77_000674</name>
</gene>
<dbReference type="Gene3D" id="3.90.226.10">
    <property type="entry name" value="2-enoyl-CoA Hydratase, Chain A, domain 1"/>
    <property type="match status" value="1"/>
</dbReference>
<dbReference type="PANTHER" id="PTHR42964">
    <property type="entry name" value="ENOYL-COA HYDRATASE"/>
    <property type="match status" value="1"/>
</dbReference>
<dbReference type="PANTHER" id="PTHR42964:SF1">
    <property type="entry name" value="POLYKETIDE BIOSYNTHESIS ENOYL-COA HYDRATASE PKSH-RELATED"/>
    <property type="match status" value="1"/>
</dbReference>
<evidence type="ECO:0000256" key="2">
    <source>
        <dbReference type="RuleBase" id="RU003707"/>
    </source>
</evidence>
<comment type="caution">
    <text evidence="3">The sequence shown here is derived from an EMBL/GenBank/DDBJ whole genome shotgun (WGS) entry which is preliminary data.</text>
</comment>
<evidence type="ECO:0000256" key="1">
    <source>
        <dbReference type="ARBA" id="ARBA00005254"/>
    </source>
</evidence>
<dbReference type="CDD" id="cd06558">
    <property type="entry name" value="crotonase-like"/>
    <property type="match status" value="1"/>
</dbReference>
<dbReference type="InterPro" id="IPR018376">
    <property type="entry name" value="Enoyl-CoA_hyd/isom_CS"/>
</dbReference>
<sequence length="269" mass="29387">MGHSATLEIRSENGVVTITMNRPEKRNALNPAMIEDLTGAFLAAANDPSCGVIILTGAGPSFCAGLDLEHLEAMRDKSPQEHRIDSERIARLLRTLYDLQKPTIAAVNGAAIAGGMGLATLCDFTLAIPKAKFGYTEVKIGFIPAIVSVFLRSQIGDKRSRDLLLTGRLIDAAEAFDLGLVTRIVPQENLMEETYRLAQRLLANSPSALQATKRLIGEFTRSQLDRQIEAAIVANAQARDTDDFREGIRAFLEKRSPEWPSRSVPSKTI</sequence>
<dbReference type="Proteomes" id="UP000538666">
    <property type="component" value="Unassembled WGS sequence"/>
</dbReference>
<dbReference type="InterPro" id="IPR001753">
    <property type="entry name" value="Enoyl-CoA_hydra/iso"/>
</dbReference>
<dbReference type="EMBL" id="JACHEK010000001">
    <property type="protein sequence ID" value="MBB6142736.1"/>
    <property type="molecule type" value="Genomic_DNA"/>
</dbReference>
<keyword evidence="3" id="KW-0456">Lyase</keyword>
<organism evidence="3 4">
    <name type="scientific">Silvibacterium bohemicum</name>
    <dbReference type="NCBI Taxonomy" id="1577686"/>
    <lineage>
        <taxon>Bacteria</taxon>
        <taxon>Pseudomonadati</taxon>
        <taxon>Acidobacteriota</taxon>
        <taxon>Terriglobia</taxon>
        <taxon>Terriglobales</taxon>
        <taxon>Acidobacteriaceae</taxon>
        <taxon>Silvibacterium</taxon>
    </lineage>
</organism>
<evidence type="ECO:0000313" key="4">
    <source>
        <dbReference type="Proteomes" id="UP000538666"/>
    </source>
</evidence>
<dbReference type="GO" id="GO:0004490">
    <property type="term" value="F:methylglutaconyl-CoA hydratase activity"/>
    <property type="evidence" value="ECO:0007669"/>
    <property type="project" value="UniProtKB-EC"/>
</dbReference>
<dbReference type="RefSeq" id="WP_050057927.1">
    <property type="nucleotide sequence ID" value="NZ_JACHEK010000001.1"/>
</dbReference>
<dbReference type="PROSITE" id="PS00166">
    <property type="entry name" value="ENOYL_COA_HYDRATASE"/>
    <property type="match status" value="1"/>
</dbReference>
<dbReference type="InterPro" id="IPR051683">
    <property type="entry name" value="Enoyl-CoA_Hydratase/Isomerase"/>
</dbReference>
<dbReference type="EC" id="4.2.1.18" evidence="3"/>
<comment type="similarity">
    <text evidence="1 2">Belongs to the enoyl-CoA hydratase/isomerase family.</text>
</comment>
<reference evidence="3 4" key="1">
    <citation type="submission" date="2020-08" db="EMBL/GenBank/DDBJ databases">
        <title>Genomic Encyclopedia of Type Strains, Phase IV (KMG-IV): sequencing the most valuable type-strain genomes for metagenomic binning, comparative biology and taxonomic classification.</title>
        <authorList>
            <person name="Goeker M."/>
        </authorList>
    </citation>
    <scope>NUCLEOTIDE SEQUENCE [LARGE SCALE GENOMIC DNA]</scope>
    <source>
        <strain evidence="3 4">DSM 103733</strain>
    </source>
</reference>